<keyword evidence="9" id="KW-1185">Reference proteome</keyword>
<sequence>MNHCAFNFTREREVGEITCNKQVYQTFKTPSKNLGTLFAMVYCRRLSLWTLVRCLCLSILAVVIYKGSKSHSANRKTKNLELTVKKPENYVYIKEYQPQRLHPKDNNQQENVHEIIGITVKPIVKPEHHYSKPNQTIKNVIPKKIPSSNQTLQVKKIYSVHSKNITKGLKPEALKSKVIEKTTKKPVKVRKVVSPGENVQVDNLDIFINTAVYYERYPSNNSYNVIFNGWAGSSSTTNLKCCFTSQEEGGQFHETQAQVRHIYKQYIVDMQSAEFYCTLPDKVHTVNLTLVTFVQQSCKKSDVNRLMKIEKPRLYPGVIGVCLKVAYGSLNAEKIVEWFEYMRYMGIPKVFSYYSQVEAPGMKVFNYYKTLGFLDMLPIYPAQSKNGTERNFIKPKNFKQYWVDNVVALNGCKHRMSGFDYVLTLSIDQFIFPKGKVQSFPDIVQELMKREPKAGAFMFDQHIAVMNWNTSRKSPLHVSKYLIRTKSLNYGNNLTATPGWVYIPRRTFYIGRDTVYPMATFKTAKVPNELYTMLQYRVCDKYWPRCQNESKIAEHGMLKYEIKLVDRILKLPLQQILSSNLNYVNYMISWRRKHHI</sequence>
<comment type="similarity">
    <text evidence="2 8">Belongs to the glycosyltransferase 92 family.</text>
</comment>
<comment type="subcellular location">
    <subcellularLocation>
        <location evidence="1">Membrane</location>
        <topology evidence="1">Single-pass membrane protein</topology>
    </subcellularLocation>
</comment>
<evidence type="ECO:0000313" key="9">
    <source>
        <dbReference type="Proteomes" id="UP001165740"/>
    </source>
</evidence>
<evidence type="ECO:0000256" key="6">
    <source>
        <dbReference type="ARBA" id="ARBA00022989"/>
    </source>
</evidence>
<gene>
    <name evidence="10" type="primary">LOC106063664</name>
</gene>
<dbReference type="GO" id="GO:0005737">
    <property type="term" value="C:cytoplasm"/>
    <property type="evidence" value="ECO:0007669"/>
    <property type="project" value="TreeGrafter"/>
</dbReference>
<evidence type="ECO:0000256" key="2">
    <source>
        <dbReference type="ARBA" id="ARBA00007647"/>
    </source>
</evidence>
<feature type="transmembrane region" description="Helical" evidence="8">
    <location>
        <begin position="46"/>
        <end position="65"/>
    </location>
</feature>
<evidence type="ECO:0000256" key="7">
    <source>
        <dbReference type="ARBA" id="ARBA00023136"/>
    </source>
</evidence>
<dbReference type="GO" id="GO:0016020">
    <property type="term" value="C:membrane"/>
    <property type="evidence" value="ECO:0007669"/>
    <property type="project" value="UniProtKB-SubCell"/>
</dbReference>
<dbReference type="RefSeq" id="XP_055872609.1">
    <property type="nucleotide sequence ID" value="XM_056016634.1"/>
</dbReference>
<keyword evidence="6 8" id="KW-1133">Transmembrane helix</keyword>
<evidence type="ECO:0000256" key="1">
    <source>
        <dbReference type="ARBA" id="ARBA00004167"/>
    </source>
</evidence>
<keyword evidence="4 8" id="KW-0808">Transferase</keyword>
<dbReference type="AlphaFoldDB" id="A0A9W2ZC20"/>
<proteinExistence type="inferred from homology"/>
<evidence type="ECO:0000256" key="5">
    <source>
        <dbReference type="ARBA" id="ARBA00022692"/>
    </source>
</evidence>
<dbReference type="EC" id="2.4.1.-" evidence="8"/>
<dbReference type="GeneID" id="106063664"/>
<keyword evidence="7 8" id="KW-0472">Membrane</keyword>
<dbReference type="Pfam" id="PF01697">
    <property type="entry name" value="Glyco_transf_92"/>
    <property type="match status" value="1"/>
</dbReference>
<evidence type="ECO:0000313" key="10">
    <source>
        <dbReference type="RefSeq" id="XP_055872609.1"/>
    </source>
</evidence>
<protein>
    <recommendedName>
        <fullName evidence="8">Glycosyltransferase family 92 protein</fullName>
        <ecNumber evidence="8">2.4.1.-</ecNumber>
    </recommendedName>
</protein>
<keyword evidence="5 8" id="KW-0812">Transmembrane</keyword>
<name>A0A9W2ZC20_BIOGL</name>
<dbReference type="Proteomes" id="UP001165740">
    <property type="component" value="Chromosome 18"/>
</dbReference>
<organism evidence="9 10">
    <name type="scientific">Biomphalaria glabrata</name>
    <name type="common">Bloodfluke planorb</name>
    <name type="synonym">Freshwater snail</name>
    <dbReference type="NCBI Taxonomy" id="6526"/>
    <lineage>
        <taxon>Eukaryota</taxon>
        <taxon>Metazoa</taxon>
        <taxon>Spiralia</taxon>
        <taxon>Lophotrochozoa</taxon>
        <taxon>Mollusca</taxon>
        <taxon>Gastropoda</taxon>
        <taxon>Heterobranchia</taxon>
        <taxon>Euthyneura</taxon>
        <taxon>Panpulmonata</taxon>
        <taxon>Hygrophila</taxon>
        <taxon>Lymnaeoidea</taxon>
        <taxon>Planorbidae</taxon>
        <taxon>Biomphalaria</taxon>
    </lineage>
</organism>
<evidence type="ECO:0000256" key="4">
    <source>
        <dbReference type="ARBA" id="ARBA00022679"/>
    </source>
</evidence>
<dbReference type="InterPro" id="IPR008166">
    <property type="entry name" value="Glyco_transf_92"/>
</dbReference>
<dbReference type="PANTHER" id="PTHR21461">
    <property type="entry name" value="GLYCOSYLTRANSFERASE FAMILY 92 PROTEIN"/>
    <property type="match status" value="1"/>
</dbReference>
<reference evidence="10" key="1">
    <citation type="submission" date="2025-08" db="UniProtKB">
        <authorList>
            <consortium name="RefSeq"/>
        </authorList>
    </citation>
    <scope>IDENTIFICATION</scope>
</reference>
<dbReference type="GO" id="GO:0016757">
    <property type="term" value="F:glycosyltransferase activity"/>
    <property type="evidence" value="ECO:0007669"/>
    <property type="project" value="UniProtKB-UniRule"/>
</dbReference>
<dbReference type="PANTHER" id="PTHR21461:SF69">
    <property type="entry name" value="GLYCOSYLTRANSFERASE FAMILY 92 PROTEIN"/>
    <property type="match status" value="1"/>
</dbReference>
<evidence type="ECO:0000256" key="3">
    <source>
        <dbReference type="ARBA" id="ARBA00022676"/>
    </source>
</evidence>
<dbReference type="OrthoDB" id="6042617at2759"/>
<accession>A0A9W2ZC20</accession>
<keyword evidence="3 8" id="KW-0328">Glycosyltransferase</keyword>
<evidence type="ECO:0000256" key="8">
    <source>
        <dbReference type="RuleBase" id="RU366017"/>
    </source>
</evidence>